<keyword evidence="2" id="KW-1185">Reference proteome</keyword>
<dbReference type="AlphaFoldDB" id="A0AAW0QNQ8"/>
<dbReference type="EMBL" id="JAQQWP010000007">
    <property type="protein sequence ID" value="KAK8109559.1"/>
    <property type="molecule type" value="Genomic_DNA"/>
</dbReference>
<evidence type="ECO:0000313" key="2">
    <source>
        <dbReference type="Proteomes" id="UP001392437"/>
    </source>
</evidence>
<organism evidence="1 2">
    <name type="scientific">Apiospora kogelbergensis</name>
    <dbReference type="NCBI Taxonomy" id="1337665"/>
    <lineage>
        <taxon>Eukaryota</taxon>
        <taxon>Fungi</taxon>
        <taxon>Dikarya</taxon>
        <taxon>Ascomycota</taxon>
        <taxon>Pezizomycotina</taxon>
        <taxon>Sordariomycetes</taxon>
        <taxon>Xylariomycetidae</taxon>
        <taxon>Amphisphaeriales</taxon>
        <taxon>Apiosporaceae</taxon>
        <taxon>Apiospora</taxon>
    </lineage>
</organism>
<dbReference type="Proteomes" id="UP001392437">
    <property type="component" value="Unassembled WGS sequence"/>
</dbReference>
<dbReference type="PANTHER" id="PTHR42052:SF1">
    <property type="entry name" value="ABM DOMAIN-CONTAINING PROTEIN"/>
    <property type="match status" value="1"/>
</dbReference>
<protein>
    <submittedName>
        <fullName evidence="1">N-acetyltransferase 9 protein</fullName>
    </submittedName>
</protein>
<name>A0AAW0QNQ8_9PEZI</name>
<evidence type="ECO:0000313" key="1">
    <source>
        <dbReference type="EMBL" id="KAK8109559.1"/>
    </source>
</evidence>
<sequence length="232" mass="26185">MPATEFVWLTARETSSTSQRRIDAERAVSVQNEWFSRTGPGCHTPGATVASGVALFQQIEDAALYLITGRSASIEQYQQWQRSDEATSITTSLESHFIREKTVSILVEDDGSAIFTSTEVVANTPLMESPVMSVGRCTVAAPDRSRFAENWDSVRGLLEAFAQPHSVKGVWRIRKDQGEDNTRSDEEFVMLCGWPSVERHMEFSTREEFQRYSTALKEKLKGADIKHYRRVL</sequence>
<gene>
    <name evidence="1" type="ORF">PG999_007696</name>
</gene>
<reference evidence="1 2" key="1">
    <citation type="submission" date="2023-01" db="EMBL/GenBank/DDBJ databases">
        <title>Analysis of 21 Apiospora genomes using comparative genomics revels a genus with tremendous synthesis potential of carbohydrate active enzymes and secondary metabolites.</title>
        <authorList>
            <person name="Sorensen T."/>
        </authorList>
    </citation>
    <scope>NUCLEOTIDE SEQUENCE [LARGE SCALE GENOMIC DNA]</scope>
    <source>
        <strain evidence="1 2">CBS 117206</strain>
    </source>
</reference>
<dbReference type="Gene3D" id="3.30.70.100">
    <property type="match status" value="1"/>
</dbReference>
<accession>A0AAW0QNQ8</accession>
<dbReference type="PANTHER" id="PTHR42052">
    <property type="entry name" value="ABM DOMAIN-CONTAINING PROTEIN"/>
    <property type="match status" value="1"/>
</dbReference>
<comment type="caution">
    <text evidence="1">The sequence shown here is derived from an EMBL/GenBank/DDBJ whole genome shotgun (WGS) entry which is preliminary data.</text>
</comment>
<proteinExistence type="predicted"/>